<proteinExistence type="predicted"/>
<protein>
    <submittedName>
        <fullName evidence="2">Uncharacterized protein</fullName>
    </submittedName>
</protein>
<reference evidence="2 3" key="1">
    <citation type="submission" date="2009-11" db="EMBL/GenBank/DDBJ databases">
        <title>Annotation of Allomyces macrogynus ATCC 38327.</title>
        <authorList>
            <consortium name="The Broad Institute Genome Sequencing Platform"/>
            <person name="Russ C."/>
            <person name="Cuomo C."/>
            <person name="Burger G."/>
            <person name="Gray M.W."/>
            <person name="Holland P.W.H."/>
            <person name="King N."/>
            <person name="Lang F.B.F."/>
            <person name="Roger A.J."/>
            <person name="Ruiz-Trillo I."/>
            <person name="Young S.K."/>
            <person name="Zeng Q."/>
            <person name="Gargeya S."/>
            <person name="Fitzgerald M."/>
            <person name="Haas B."/>
            <person name="Abouelleil A."/>
            <person name="Alvarado L."/>
            <person name="Arachchi H.M."/>
            <person name="Berlin A."/>
            <person name="Chapman S.B."/>
            <person name="Gearin G."/>
            <person name="Goldberg J."/>
            <person name="Griggs A."/>
            <person name="Gujja S."/>
            <person name="Hansen M."/>
            <person name="Heiman D."/>
            <person name="Howarth C."/>
            <person name="Larimer J."/>
            <person name="Lui A."/>
            <person name="MacDonald P.J.P."/>
            <person name="McCowen C."/>
            <person name="Montmayeur A."/>
            <person name="Murphy C."/>
            <person name="Neiman D."/>
            <person name="Pearson M."/>
            <person name="Priest M."/>
            <person name="Roberts A."/>
            <person name="Saif S."/>
            <person name="Shea T."/>
            <person name="Sisk P."/>
            <person name="Stolte C."/>
            <person name="Sykes S."/>
            <person name="Wortman J."/>
            <person name="Nusbaum C."/>
            <person name="Birren B."/>
        </authorList>
    </citation>
    <scope>NUCLEOTIDE SEQUENCE [LARGE SCALE GENOMIC DNA]</scope>
    <source>
        <strain evidence="2 3">ATCC 38327</strain>
    </source>
</reference>
<feature type="transmembrane region" description="Helical" evidence="1">
    <location>
        <begin position="44"/>
        <end position="65"/>
    </location>
</feature>
<evidence type="ECO:0000256" key="1">
    <source>
        <dbReference type="SAM" id="Phobius"/>
    </source>
</evidence>
<keyword evidence="1" id="KW-0472">Membrane</keyword>
<accession>A0A0L0TC07</accession>
<keyword evidence="1" id="KW-0812">Transmembrane</keyword>
<evidence type="ECO:0000313" key="3">
    <source>
        <dbReference type="Proteomes" id="UP000054350"/>
    </source>
</evidence>
<gene>
    <name evidence="2" type="ORF">AMAG_16735</name>
</gene>
<organism evidence="2 3">
    <name type="scientific">Allomyces macrogynus (strain ATCC 38327)</name>
    <name type="common">Allomyces javanicus var. macrogynus</name>
    <dbReference type="NCBI Taxonomy" id="578462"/>
    <lineage>
        <taxon>Eukaryota</taxon>
        <taxon>Fungi</taxon>
        <taxon>Fungi incertae sedis</taxon>
        <taxon>Blastocladiomycota</taxon>
        <taxon>Blastocladiomycetes</taxon>
        <taxon>Blastocladiales</taxon>
        <taxon>Blastocladiaceae</taxon>
        <taxon>Allomyces</taxon>
    </lineage>
</organism>
<dbReference type="VEuPathDB" id="FungiDB:AMAG_16735"/>
<sequence length="306" mass="33317">MPSTVTDVEQSAMVAGKATADASTAHQEQRRTNRFLPASRPKRYLCVGTVLVAVGCLVTFMTLWFKAEPLMFSPTLKRLDYMWPRNHGPADWWTSRGTIVEAAHPWGIQLIVKNYNIFEIAVQDLDVSAEFAATKTSENTFFARAEHMPRFNVPSDGGWQFNLEASGALKWDVRDRAQARALAAILVLCNVPVTDLPPVLLNATSAADLPADPAARDAGALTWTFAARQVRGLLGLGMTPAPGTLTGDWPSPGSHVWFSPQILEGAGERVADMLCPETRSTSNVLDHIKHLVNVTNIAGREVAKSG</sequence>
<name>A0A0L0TC07_ALLM3</name>
<dbReference type="EMBL" id="GG745378">
    <property type="protein sequence ID" value="KNE72251.1"/>
    <property type="molecule type" value="Genomic_DNA"/>
</dbReference>
<dbReference type="AlphaFoldDB" id="A0A0L0TC07"/>
<keyword evidence="1" id="KW-1133">Transmembrane helix</keyword>
<evidence type="ECO:0000313" key="2">
    <source>
        <dbReference type="EMBL" id="KNE72251.1"/>
    </source>
</evidence>
<keyword evidence="3" id="KW-1185">Reference proteome</keyword>
<reference evidence="3" key="2">
    <citation type="submission" date="2009-11" db="EMBL/GenBank/DDBJ databases">
        <title>The Genome Sequence of Allomyces macrogynus strain ATCC 38327.</title>
        <authorList>
            <consortium name="The Broad Institute Genome Sequencing Platform"/>
            <person name="Russ C."/>
            <person name="Cuomo C."/>
            <person name="Shea T."/>
            <person name="Young S.K."/>
            <person name="Zeng Q."/>
            <person name="Koehrsen M."/>
            <person name="Haas B."/>
            <person name="Borodovsky M."/>
            <person name="Guigo R."/>
            <person name="Alvarado L."/>
            <person name="Berlin A."/>
            <person name="Borenstein D."/>
            <person name="Chen Z."/>
            <person name="Engels R."/>
            <person name="Freedman E."/>
            <person name="Gellesch M."/>
            <person name="Goldberg J."/>
            <person name="Griggs A."/>
            <person name="Gujja S."/>
            <person name="Heiman D."/>
            <person name="Hepburn T."/>
            <person name="Howarth C."/>
            <person name="Jen D."/>
            <person name="Larson L."/>
            <person name="Lewis B."/>
            <person name="Mehta T."/>
            <person name="Park D."/>
            <person name="Pearson M."/>
            <person name="Roberts A."/>
            <person name="Saif S."/>
            <person name="Shenoy N."/>
            <person name="Sisk P."/>
            <person name="Stolte C."/>
            <person name="Sykes S."/>
            <person name="Walk T."/>
            <person name="White J."/>
            <person name="Yandava C."/>
            <person name="Burger G."/>
            <person name="Gray M.W."/>
            <person name="Holland P.W.H."/>
            <person name="King N."/>
            <person name="Lang F.B.F."/>
            <person name="Roger A.J."/>
            <person name="Ruiz-Trillo I."/>
            <person name="Lander E."/>
            <person name="Nusbaum C."/>
        </authorList>
    </citation>
    <scope>NUCLEOTIDE SEQUENCE [LARGE SCALE GENOMIC DNA]</scope>
    <source>
        <strain evidence="3">ATCC 38327</strain>
    </source>
</reference>
<dbReference type="Proteomes" id="UP000054350">
    <property type="component" value="Unassembled WGS sequence"/>
</dbReference>
<dbReference type="OrthoDB" id="5559140at2759"/>